<keyword evidence="5" id="KW-1185">Reference proteome</keyword>
<comment type="caution">
    <text evidence="4">The sequence shown here is derived from an EMBL/GenBank/DDBJ whole genome shotgun (WGS) entry which is preliminary data.</text>
</comment>
<evidence type="ECO:0000313" key="4">
    <source>
        <dbReference type="EMBL" id="EOW80418.1"/>
    </source>
</evidence>
<feature type="transmembrane region" description="Helical" evidence="3">
    <location>
        <begin position="18"/>
        <end position="36"/>
    </location>
</feature>
<feature type="coiled-coil region" evidence="1">
    <location>
        <begin position="82"/>
        <end position="152"/>
    </location>
</feature>
<feature type="region of interest" description="Disordered" evidence="2">
    <location>
        <begin position="248"/>
        <end position="302"/>
    </location>
</feature>
<reference evidence="4 5" key="1">
    <citation type="submission" date="2013-03" db="EMBL/GenBank/DDBJ databases">
        <title>The Genome Sequence of Enterococcus columbae ATCC_51263 (PacBio/Illumina hybrid assembly).</title>
        <authorList>
            <consortium name="The Broad Institute Genomics Platform"/>
            <consortium name="The Broad Institute Genome Sequencing Center for Infectious Disease"/>
            <person name="Earl A."/>
            <person name="Russ C."/>
            <person name="Gilmore M."/>
            <person name="Surin D."/>
            <person name="Walker B."/>
            <person name="Young S."/>
            <person name="Zeng Q."/>
            <person name="Gargeya S."/>
            <person name="Fitzgerald M."/>
            <person name="Haas B."/>
            <person name="Abouelleil A."/>
            <person name="Allen A.W."/>
            <person name="Alvarado L."/>
            <person name="Arachchi H.M."/>
            <person name="Berlin A.M."/>
            <person name="Chapman S.B."/>
            <person name="Gainer-Dewar J."/>
            <person name="Goldberg J."/>
            <person name="Griggs A."/>
            <person name="Gujja S."/>
            <person name="Hansen M."/>
            <person name="Howarth C."/>
            <person name="Imamovic A."/>
            <person name="Ireland A."/>
            <person name="Larimer J."/>
            <person name="McCowan C."/>
            <person name="Murphy C."/>
            <person name="Pearson M."/>
            <person name="Poon T.W."/>
            <person name="Priest M."/>
            <person name="Roberts A."/>
            <person name="Saif S."/>
            <person name="Shea T."/>
            <person name="Sisk P."/>
            <person name="Sykes S."/>
            <person name="Wortman J."/>
            <person name="Nusbaum C."/>
            <person name="Birren B."/>
        </authorList>
    </citation>
    <scope>NUCLEOTIDE SEQUENCE [LARGE SCALE GENOMIC DNA]</scope>
    <source>
        <strain evidence="4 5">ATCC 51263</strain>
    </source>
</reference>
<evidence type="ECO:0000256" key="2">
    <source>
        <dbReference type="SAM" id="MobiDB-lite"/>
    </source>
</evidence>
<name>S1N499_9ENTE</name>
<evidence type="ECO:0000256" key="1">
    <source>
        <dbReference type="SAM" id="Coils"/>
    </source>
</evidence>
<feature type="compositionally biased region" description="Gly residues" evidence="2">
    <location>
        <begin position="265"/>
        <end position="285"/>
    </location>
</feature>
<dbReference type="Proteomes" id="UP000014113">
    <property type="component" value="Unassembled WGS sequence"/>
</dbReference>
<accession>S1N499</accession>
<proteinExistence type="predicted"/>
<evidence type="ECO:0000313" key="5">
    <source>
        <dbReference type="Proteomes" id="UP000014113"/>
    </source>
</evidence>
<dbReference type="AlphaFoldDB" id="S1N499"/>
<dbReference type="RefSeq" id="WP_016183643.1">
    <property type="nucleotide sequence ID" value="NZ_KE136348.1"/>
</dbReference>
<keyword evidence="3" id="KW-0472">Membrane</keyword>
<protein>
    <submittedName>
        <fullName evidence="4">Uncharacterized protein</fullName>
    </submittedName>
</protein>
<keyword evidence="1" id="KW-0175">Coiled coil</keyword>
<dbReference type="EMBL" id="ASWJ01000009">
    <property type="protein sequence ID" value="EOW80418.1"/>
    <property type="molecule type" value="Genomic_DNA"/>
</dbReference>
<sequence>MVQNSQIQIQKMDKKVKLTLVAVGVVGLLGVGGYAYNQKIEHDRYEANVNAAIEKIDHEVKQAAVIKVAANQNADNEASIVNQAKLNELKKLQKDLKAYKNGKEAYKPVINKYKEEIKALQKYFKDINQVAVDKLTTTKESLDKNNDKAKLQDSSKQLDTINNTVKSEINVVYSTKEAKTIQDKIATMQKLYQDRIKAIEAKEKADAEAKAKAEAAAKAKAETGNDAAVGYNAQGQAVDAGGNVVQNYNQSGSGSNNSGSSSAGYAGGSYSGGSSSGNYSGGTSGGTSSSGSTTNSEVHPPEGWTVHRVQNENPDAAHASYTTEDENGLHAWDGYGNDLGGGISFGN</sequence>
<feature type="compositionally biased region" description="Low complexity" evidence="2">
    <location>
        <begin position="251"/>
        <end position="264"/>
    </location>
</feature>
<dbReference type="eggNOG" id="ENOG5033I92">
    <property type="taxonomic scope" value="Bacteria"/>
</dbReference>
<keyword evidence="3" id="KW-0812">Transmembrane</keyword>
<evidence type="ECO:0000256" key="3">
    <source>
        <dbReference type="SAM" id="Phobius"/>
    </source>
</evidence>
<organism evidence="4 5">
    <name type="scientific">Enterococcus columbae DSM 7374 = ATCC 51263</name>
    <dbReference type="NCBI Taxonomy" id="1121865"/>
    <lineage>
        <taxon>Bacteria</taxon>
        <taxon>Bacillati</taxon>
        <taxon>Bacillota</taxon>
        <taxon>Bacilli</taxon>
        <taxon>Lactobacillales</taxon>
        <taxon>Enterococcaceae</taxon>
        <taxon>Enterococcus</taxon>
    </lineage>
</organism>
<dbReference type="PATRIC" id="fig|1121865.3.peg.1469"/>
<feature type="compositionally biased region" description="Low complexity" evidence="2">
    <location>
        <begin position="286"/>
        <end position="296"/>
    </location>
</feature>
<gene>
    <name evidence="4" type="ORF">I568_02121</name>
</gene>
<dbReference type="STRING" id="1121865.OMW_01506"/>
<keyword evidence="3" id="KW-1133">Transmembrane helix</keyword>